<evidence type="ECO:0000256" key="4">
    <source>
        <dbReference type="ARBA" id="ARBA00022741"/>
    </source>
</evidence>
<dbReference type="Pfam" id="PF17297">
    <property type="entry name" value="PEPCK_N"/>
    <property type="match status" value="1"/>
</dbReference>
<comment type="function">
    <text evidence="9">Catalyzes the conversion of oxaloacetate (OAA) to phosphoenolpyruvate (PEP), the rate-limiting step in the metabolic pathway that produces glucose from lactate and other precursors derived from the citric acid cycle.</text>
</comment>
<dbReference type="PIRSF" id="PIRSF001348">
    <property type="entry name" value="PEP_carboxykinase_GTP"/>
    <property type="match status" value="1"/>
</dbReference>
<evidence type="ECO:0000256" key="8">
    <source>
        <dbReference type="ARBA" id="ARBA00023239"/>
    </source>
</evidence>
<keyword evidence="13" id="KW-1185">Reference proteome</keyword>
<evidence type="ECO:0000313" key="12">
    <source>
        <dbReference type="EMBL" id="MFC4525336.1"/>
    </source>
</evidence>
<dbReference type="EC" id="4.1.1.32" evidence="9"/>
<feature type="binding site" evidence="9">
    <location>
        <position position="120"/>
    </location>
    <ligand>
        <name>substrate</name>
    </ligand>
</feature>
<keyword evidence="2 9" id="KW-0312">Gluconeogenesis</keyword>
<feature type="binding site" evidence="9">
    <location>
        <position position="277"/>
    </location>
    <ligand>
        <name>Mn(2+)</name>
        <dbReference type="ChEBI" id="CHEBI:29035"/>
    </ligand>
</feature>
<dbReference type="InterPro" id="IPR008209">
    <property type="entry name" value="PEP_carboxykinase_GTP"/>
</dbReference>
<comment type="subunit">
    <text evidence="9">Monomer.</text>
</comment>
<dbReference type="InterPro" id="IPR035078">
    <property type="entry name" value="PEP_carboxykinase_GTP_N"/>
</dbReference>
<dbReference type="PANTHER" id="PTHR11561">
    <property type="entry name" value="PHOSPHOENOLPYRUVATE CARBOXYKINASE"/>
    <property type="match status" value="1"/>
</dbReference>
<keyword evidence="6 9" id="KW-0342">GTP-binding</keyword>
<keyword evidence="5 9" id="KW-0210">Decarboxylase</keyword>
<dbReference type="InterPro" id="IPR018091">
    <property type="entry name" value="PEP_carboxykin_GTP_CS"/>
</dbReference>
<keyword evidence="3 9" id="KW-0479">Metal-binding</keyword>
<accession>A0ABV9BXL1</accession>
<dbReference type="PANTHER" id="PTHR11561:SF0">
    <property type="entry name" value="PHOSPHOENOLPYRUVATE CARBOXYKINASE [GTP]-RELATED"/>
    <property type="match status" value="1"/>
</dbReference>
<feature type="binding site" evidence="9">
    <location>
        <begin position="540"/>
        <end position="543"/>
    </location>
    <ligand>
        <name>GTP</name>
        <dbReference type="ChEBI" id="CHEBI:37565"/>
    </ligand>
</feature>
<organism evidence="12 13">
    <name type="scientific">Dyella halodurans</name>
    <dbReference type="NCBI Taxonomy" id="1920171"/>
    <lineage>
        <taxon>Bacteria</taxon>
        <taxon>Pseudomonadati</taxon>
        <taxon>Pseudomonadota</taxon>
        <taxon>Gammaproteobacteria</taxon>
        <taxon>Lysobacterales</taxon>
        <taxon>Rhodanobacteraceae</taxon>
        <taxon>Dyella</taxon>
    </lineage>
</organism>
<comment type="caution">
    <text evidence="12">The sequence shown here is derived from an EMBL/GenBank/DDBJ whole genome shotgun (WGS) entry which is preliminary data.</text>
</comment>
<feature type="binding site" evidence="9">
    <location>
        <begin position="248"/>
        <end position="250"/>
    </location>
    <ligand>
        <name>substrate</name>
    </ligand>
</feature>
<comment type="cofactor">
    <cofactor evidence="9">
        <name>Mn(2+)</name>
        <dbReference type="ChEBI" id="CHEBI:29035"/>
    </cofactor>
    <text evidence="9">Binds 1 Mn(2+) ion per subunit.</text>
</comment>
<protein>
    <recommendedName>
        <fullName evidence="9">Phosphoenolpyruvate carboxykinase [GTP]</fullName>
        <shortName evidence="9">PEP carboxykinase</shortName>
        <shortName evidence="9">PEPCK</shortName>
        <ecNumber evidence="9">4.1.1.32</ecNumber>
    </recommendedName>
    <alternativeName>
        <fullName evidence="9">GTP-dependent phosphoenolpyruvate carboxykinase</fullName>
        <shortName evidence="9">GTP-PEPCK</shortName>
    </alternativeName>
</protein>
<dbReference type="Gene3D" id="3.90.228.20">
    <property type="match status" value="1"/>
</dbReference>
<evidence type="ECO:0000256" key="3">
    <source>
        <dbReference type="ARBA" id="ARBA00022723"/>
    </source>
</evidence>
<evidence type="ECO:0000259" key="10">
    <source>
        <dbReference type="Pfam" id="PF00821"/>
    </source>
</evidence>
<dbReference type="NCBIfam" id="NF003253">
    <property type="entry name" value="PRK04210.1"/>
    <property type="match status" value="1"/>
</dbReference>
<dbReference type="SUPFAM" id="SSF68923">
    <property type="entry name" value="PEP carboxykinase N-terminal domain"/>
    <property type="match status" value="1"/>
</dbReference>
<dbReference type="InterPro" id="IPR035077">
    <property type="entry name" value="PEP_carboxykinase_GTP_C"/>
</dbReference>
<sequence>MAPGNGAKPAACLRFAHRYPGFLLHAALQCQCTQTTVSALFWLKTRVRNVMSSKLEALQRWVDEVAALTRPAQIHWCDGSDAEYHSLVQQMLQTGDLIELNQQTHPGCYLHRSSPSDVARVEHLTFVCTKDEHDAGPNNHWMAPADAHAKMDALFEGCMEGRTMYVIPYCMGPIDSPLARCGVEITDSPYVVVNMRTMTRMGAAAQARIEREGRFVKGLHSTGELDPERRFIMHFPEELTIKSYGSGYGGNALLGKKCHALRIASYQAQSEGWLAEHMLIVGIENPRGETHYVAAAFPSACGKTNLAMLIPPEGYRQDGWKVWTVGDDICWMRPGADGRLYAINPEAGFFGVAPGTSASTNPNALASIARDTIFTNVAVTADNQPWWEGLPGTPVTDWQGRPYDAANGPAAHPNSRFTVSARQCPTWSPRAEDAQGVPISAIVFGGRRPSLVPLVFEARDWTHGVLVGAAMGSETTAAATGAVGVLRRDSMAMKPFAGYHYGDYFRHWLSFDQAGTQLPKIFHVNWFRKGEDGSFLWPGFGDNLRVLEWMIDRVEGRASGKQTPIGTVPAAGELKLDALALDRQTLDTLLHVDEAGWQAELADIGDYLRSFGERMPQQLHDEQERVAKALADAAVTPRTAAAR</sequence>
<keyword evidence="9" id="KW-0963">Cytoplasm</keyword>
<comment type="subcellular location">
    <subcellularLocation>
        <location evidence="9">Cytoplasm</location>
    </subcellularLocation>
</comment>
<dbReference type="RefSeq" id="WP_266149748.1">
    <property type="nucleotide sequence ID" value="NZ_JAPDPF010000003.1"/>
</dbReference>
<comment type="similarity">
    <text evidence="1 9">Belongs to the phosphoenolpyruvate carboxykinase [GTP] family.</text>
</comment>
<dbReference type="SUPFAM" id="SSF53795">
    <property type="entry name" value="PEP carboxykinase-like"/>
    <property type="match status" value="1"/>
</dbReference>
<evidence type="ECO:0000256" key="7">
    <source>
        <dbReference type="ARBA" id="ARBA00023211"/>
    </source>
</evidence>
<feature type="binding site" evidence="9">
    <location>
        <position position="328"/>
    </location>
    <ligand>
        <name>Mn(2+)</name>
        <dbReference type="ChEBI" id="CHEBI:29035"/>
    </ligand>
</feature>
<name>A0ABV9BXL1_9GAMM</name>
<evidence type="ECO:0000256" key="2">
    <source>
        <dbReference type="ARBA" id="ARBA00022432"/>
    </source>
</evidence>
<evidence type="ECO:0000256" key="9">
    <source>
        <dbReference type="HAMAP-Rule" id="MF_00452"/>
    </source>
</evidence>
<proteinExistence type="inferred from homology"/>
<comment type="catalytic activity">
    <reaction evidence="9">
        <text>oxaloacetate + GTP = phosphoenolpyruvate + GDP + CO2</text>
        <dbReference type="Rhea" id="RHEA:10388"/>
        <dbReference type="ChEBI" id="CHEBI:16452"/>
        <dbReference type="ChEBI" id="CHEBI:16526"/>
        <dbReference type="ChEBI" id="CHEBI:37565"/>
        <dbReference type="ChEBI" id="CHEBI:58189"/>
        <dbReference type="ChEBI" id="CHEBI:58702"/>
        <dbReference type="EC" id="4.1.1.32"/>
    </reaction>
</comment>
<feature type="binding site" evidence="9">
    <location>
        <position position="447"/>
    </location>
    <ligand>
        <name>GTP</name>
        <dbReference type="ChEBI" id="CHEBI:37565"/>
    </ligand>
</feature>
<dbReference type="PROSITE" id="PS00505">
    <property type="entry name" value="PEPCK_GTP"/>
    <property type="match status" value="1"/>
</dbReference>
<feature type="active site" evidence="9">
    <location>
        <position position="301"/>
    </location>
</feature>
<dbReference type="HAMAP" id="MF_00452">
    <property type="entry name" value="PEPCK_GTP"/>
    <property type="match status" value="1"/>
</dbReference>
<feature type="domain" description="Phosphoenolpyruvate carboxykinase GTP-utilising N-terminal" evidence="11">
    <location>
        <begin position="60"/>
        <end position="269"/>
    </location>
</feature>
<dbReference type="InterPro" id="IPR008210">
    <property type="entry name" value="PEP_carboxykinase_N"/>
</dbReference>
<feature type="binding site" evidence="9">
    <location>
        <begin position="414"/>
        <end position="416"/>
    </location>
    <ligand>
        <name>substrate</name>
    </ligand>
</feature>
<evidence type="ECO:0000259" key="11">
    <source>
        <dbReference type="Pfam" id="PF17297"/>
    </source>
</evidence>
<gene>
    <name evidence="9" type="primary">pckG</name>
    <name evidence="12" type="ORF">ACFO5W_01690</name>
</gene>
<feature type="binding site" evidence="9">
    <location>
        <position position="416"/>
    </location>
    <ligand>
        <name>GTP</name>
        <dbReference type="ChEBI" id="CHEBI:37565"/>
    </ligand>
</feature>
<keyword evidence="8 9" id="KW-0456">Lyase</keyword>
<evidence type="ECO:0000256" key="5">
    <source>
        <dbReference type="ARBA" id="ARBA00022793"/>
    </source>
</evidence>
<feature type="binding site" evidence="9">
    <location>
        <begin position="300"/>
        <end position="305"/>
    </location>
    <ligand>
        <name>GTP</name>
        <dbReference type="ChEBI" id="CHEBI:37565"/>
    </ligand>
</feature>
<keyword evidence="7 9" id="KW-0464">Manganese</keyword>
<keyword evidence="4 9" id="KW-0547">Nucleotide-binding</keyword>
<evidence type="ECO:0000256" key="6">
    <source>
        <dbReference type="ARBA" id="ARBA00023134"/>
    </source>
</evidence>
<comment type="pathway">
    <text evidence="9">Carbohydrate biosynthesis; gluconeogenesis.</text>
</comment>
<evidence type="ECO:0000256" key="1">
    <source>
        <dbReference type="ARBA" id="ARBA00005796"/>
    </source>
</evidence>
<feature type="binding site" evidence="9">
    <location>
        <position position="257"/>
    </location>
    <ligand>
        <name>Mn(2+)</name>
        <dbReference type="ChEBI" id="CHEBI:29035"/>
    </ligand>
</feature>
<evidence type="ECO:0000313" key="13">
    <source>
        <dbReference type="Proteomes" id="UP001595961"/>
    </source>
</evidence>
<dbReference type="Gene3D" id="2.170.8.10">
    <property type="entry name" value="Phosphoenolpyruvate Carboxykinase, domain 2"/>
    <property type="match status" value="1"/>
</dbReference>
<dbReference type="GO" id="GO:0004613">
    <property type="term" value="F:phosphoenolpyruvate carboxykinase (GTP) activity"/>
    <property type="evidence" value="ECO:0007669"/>
    <property type="project" value="UniProtKB-EC"/>
</dbReference>
<dbReference type="EMBL" id="JBHSGA010000003">
    <property type="protein sequence ID" value="MFC4525336.1"/>
    <property type="molecule type" value="Genomic_DNA"/>
</dbReference>
<feature type="binding site" evidence="9">
    <location>
        <position position="299"/>
    </location>
    <ligand>
        <name>substrate</name>
    </ligand>
</feature>
<dbReference type="CDD" id="cd00819">
    <property type="entry name" value="PEPCK_GTP"/>
    <property type="match status" value="1"/>
</dbReference>
<dbReference type="Gene3D" id="3.40.449.10">
    <property type="entry name" value="Phosphoenolpyruvate Carboxykinase, domain 1"/>
    <property type="match status" value="1"/>
</dbReference>
<reference evidence="13" key="1">
    <citation type="journal article" date="2019" name="Int. J. Syst. Evol. Microbiol.">
        <title>The Global Catalogue of Microorganisms (GCM) 10K type strain sequencing project: providing services to taxonomists for standard genome sequencing and annotation.</title>
        <authorList>
            <consortium name="The Broad Institute Genomics Platform"/>
            <consortium name="The Broad Institute Genome Sequencing Center for Infectious Disease"/>
            <person name="Wu L."/>
            <person name="Ma J."/>
        </authorList>
    </citation>
    <scope>NUCLEOTIDE SEQUENCE [LARGE SCALE GENOMIC DNA]</scope>
    <source>
        <strain evidence="13">CCM 4481</strain>
    </source>
</reference>
<feature type="domain" description="Phosphoenolpyruvate carboxykinase C-terminal P-loop" evidence="10">
    <location>
        <begin position="273"/>
        <end position="627"/>
    </location>
</feature>
<dbReference type="Pfam" id="PF00821">
    <property type="entry name" value="PEPCK_GTP"/>
    <property type="match status" value="1"/>
</dbReference>
<dbReference type="Proteomes" id="UP001595961">
    <property type="component" value="Unassembled WGS sequence"/>
</dbReference>
<dbReference type="InterPro" id="IPR013035">
    <property type="entry name" value="PEP_carboxykinase_C"/>
</dbReference>